<proteinExistence type="predicted"/>
<evidence type="ECO:0000256" key="1">
    <source>
        <dbReference type="SAM" id="Phobius"/>
    </source>
</evidence>
<dbReference type="AlphaFoldDB" id="A0A2Z4GI37"/>
<keyword evidence="3" id="KW-1185">Reference proteome</keyword>
<name>A0A2Z4GI37_9BACT</name>
<protein>
    <submittedName>
        <fullName evidence="2">C4-dicarboxylate ABC transporter</fullName>
    </submittedName>
</protein>
<sequence length="51" mass="5980">MGLLYIIIGIYIIDKQWFMSSLPPNVSYALGAVLIVYGIFRIYRIWKNRSL</sequence>
<dbReference type="EMBL" id="CP029480">
    <property type="protein sequence ID" value="AWW00987.1"/>
    <property type="molecule type" value="Genomic_DNA"/>
</dbReference>
<organism evidence="2 3">
    <name type="scientific">Arcticibacterium luteifluviistationis</name>
    <dbReference type="NCBI Taxonomy" id="1784714"/>
    <lineage>
        <taxon>Bacteria</taxon>
        <taxon>Pseudomonadati</taxon>
        <taxon>Bacteroidota</taxon>
        <taxon>Cytophagia</taxon>
        <taxon>Cytophagales</taxon>
        <taxon>Leadbetterellaceae</taxon>
        <taxon>Arcticibacterium</taxon>
    </lineage>
</organism>
<keyword evidence="1" id="KW-1133">Transmembrane helix</keyword>
<reference evidence="2 3" key="1">
    <citation type="submission" date="2018-05" db="EMBL/GenBank/DDBJ databases">
        <title>Complete genome sequence of Arcticibacterium luteifluviistationis SM1504T, a cytophagaceae bacterium isolated from Arctic surface seawater.</title>
        <authorList>
            <person name="Li Y."/>
            <person name="Qin Q.-L."/>
        </authorList>
    </citation>
    <scope>NUCLEOTIDE SEQUENCE [LARGE SCALE GENOMIC DNA]</scope>
    <source>
        <strain evidence="2 3">SM1504</strain>
    </source>
</reference>
<dbReference type="Proteomes" id="UP000249873">
    <property type="component" value="Chromosome"/>
</dbReference>
<keyword evidence="1" id="KW-0472">Membrane</keyword>
<accession>A0A2Z4GI37</accession>
<evidence type="ECO:0000313" key="3">
    <source>
        <dbReference type="Proteomes" id="UP000249873"/>
    </source>
</evidence>
<feature type="transmembrane region" description="Helical" evidence="1">
    <location>
        <begin position="26"/>
        <end position="43"/>
    </location>
</feature>
<keyword evidence="1" id="KW-0812">Transmembrane</keyword>
<dbReference type="KEGG" id="als:DJ013_21335"/>
<gene>
    <name evidence="2" type="ORF">DJ013_21335</name>
</gene>
<evidence type="ECO:0000313" key="2">
    <source>
        <dbReference type="EMBL" id="AWW00987.1"/>
    </source>
</evidence>
<dbReference type="OrthoDB" id="965894at2"/>